<feature type="domain" description="Cupin type-2" evidence="2">
    <location>
        <begin position="42"/>
        <end position="113"/>
    </location>
</feature>
<dbReference type="PANTHER" id="PTHR35848">
    <property type="entry name" value="OXALATE-BINDING PROTEIN"/>
    <property type="match status" value="1"/>
</dbReference>
<dbReference type="InterPro" id="IPR051610">
    <property type="entry name" value="GPI/OXD"/>
</dbReference>
<dbReference type="InterPro" id="IPR014710">
    <property type="entry name" value="RmlC-like_jellyroll"/>
</dbReference>
<evidence type="ECO:0000313" key="3">
    <source>
        <dbReference type="EMBL" id="NIZ69886.1"/>
    </source>
</evidence>
<sequence length="145" mass="15867">MKKSEITDIQTLPKQTTTRDGSTYHVQATSSEGLLQKCHANIVEVEPGSTAYGYHYHEANEEIFYIIKGEGIIETVDGEISVKAGNIISFPTGAGGAHVIKNPSTDQTLTYLDFSTHSDVEVAHLPKINKIMVISKEVFGVFDKP</sequence>
<dbReference type="EMBL" id="JAATLM010000001">
    <property type="protein sequence ID" value="NIZ69886.1"/>
    <property type="molecule type" value="Genomic_DNA"/>
</dbReference>
<dbReference type="Pfam" id="PF07883">
    <property type="entry name" value="Cupin_2"/>
    <property type="match status" value="1"/>
</dbReference>
<dbReference type="InterPro" id="IPR011051">
    <property type="entry name" value="RmlC_Cupin_sf"/>
</dbReference>
<evidence type="ECO:0000313" key="4">
    <source>
        <dbReference type="Proteomes" id="UP000778951"/>
    </source>
</evidence>
<dbReference type="PANTHER" id="PTHR35848:SF6">
    <property type="entry name" value="CUPIN TYPE-2 DOMAIN-CONTAINING PROTEIN"/>
    <property type="match status" value="1"/>
</dbReference>
<dbReference type="InterPro" id="IPR013096">
    <property type="entry name" value="Cupin_2"/>
</dbReference>
<organism evidence="3 4">
    <name type="scientific">Entomospira culicis</name>
    <dbReference type="NCBI Taxonomy" id="2719989"/>
    <lineage>
        <taxon>Bacteria</taxon>
        <taxon>Pseudomonadati</taxon>
        <taxon>Spirochaetota</taxon>
        <taxon>Spirochaetia</taxon>
        <taxon>Spirochaetales</taxon>
        <taxon>Spirochaetaceae</taxon>
        <taxon>Entomospira</taxon>
    </lineage>
</organism>
<accession>A0A968GHE2</accession>
<proteinExistence type="predicted"/>
<evidence type="ECO:0000256" key="1">
    <source>
        <dbReference type="ARBA" id="ARBA00022723"/>
    </source>
</evidence>
<evidence type="ECO:0000259" key="2">
    <source>
        <dbReference type="Pfam" id="PF07883"/>
    </source>
</evidence>
<keyword evidence="4" id="KW-1185">Reference proteome</keyword>
<gene>
    <name evidence="3" type="ORF">HCT48_06665</name>
</gene>
<protein>
    <submittedName>
        <fullName evidence="3">Cupin domain-containing protein</fullName>
    </submittedName>
</protein>
<keyword evidence="1" id="KW-0479">Metal-binding</keyword>
<dbReference type="Proteomes" id="UP000778951">
    <property type="component" value="Unassembled WGS sequence"/>
</dbReference>
<dbReference type="SUPFAM" id="SSF51182">
    <property type="entry name" value="RmlC-like cupins"/>
    <property type="match status" value="1"/>
</dbReference>
<dbReference type="Gene3D" id="2.60.120.10">
    <property type="entry name" value="Jelly Rolls"/>
    <property type="match status" value="1"/>
</dbReference>
<dbReference type="AlphaFoldDB" id="A0A968GHE2"/>
<comment type="caution">
    <text evidence="3">The sequence shown here is derived from an EMBL/GenBank/DDBJ whole genome shotgun (WGS) entry which is preliminary data.</text>
</comment>
<reference evidence="3" key="1">
    <citation type="submission" date="2020-03" db="EMBL/GenBank/DDBJ databases">
        <title>Spirochaetal bacteria isolated from arthropods constitute a novel genus Entomospira genus novum within the order Spirochaetales.</title>
        <authorList>
            <person name="Grana-Miraglia L."/>
            <person name="Sikutova S."/>
            <person name="Fingerle V."/>
            <person name="Sing A."/>
            <person name="Castillo-Ramirez S."/>
            <person name="Margos G."/>
            <person name="Rudolf I."/>
        </authorList>
    </citation>
    <scope>NUCLEOTIDE SEQUENCE</scope>
    <source>
        <strain evidence="3">BR149</strain>
    </source>
</reference>
<dbReference type="RefSeq" id="WP_167695958.1">
    <property type="nucleotide sequence ID" value="NZ_CP118181.1"/>
</dbReference>
<name>A0A968GHE2_9SPIO</name>
<dbReference type="GO" id="GO:0046872">
    <property type="term" value="F:metal ion binding"/>
    <property type="evidence" value="ECO:0007669"/>
    <property type="project" value="UniProtKB-KW"/>
</dbReference>